<protein>
    <submittedName>
        <fullName evidence="3">Winged helix-turn-helix domain-containing protein</fullName>
    </submittedName>
</protein>
<dbReference type="GeneID" id="55821311"/>
<dbReference type="OrthoDB" id="11410at2157"/>
<dbReference type="Gene3D" id="1.10.10.10">
    <property type="entry name" value="Winged helix-like DNA-binding domain superfamily/Winged helix DNA-binding domain"/>
    <property type="match status" value="1"/>
</dbReference>
<feature type="domain" description="Methanogenesis regulatory protein FilR1 middle" evidence="1">
    <location>
        <begin position="126"/>
        <end position="253"/>
    </location>
</feature>
<dbReference type="InterPro" id="IPR011991">
    <property type="entry name" value="ArsR-like_HTH"/>
</dbReference>
<dbReference type="SUPFAM" id="SSF46785">
    <property type="entry name" value="Winged helix' DNA-binding domain"/>
    <property type="match status" value="1"/>
</dbReference>
<dbReference type="AlphaFoldDB" id="A0A7D5I4R7"/>
<reference evidence="3 4" key="1">
    <citation type="submission" date="2020-06" db="EMBL/GenBank/DDBJ databases">
        <title>Methanolobus halotolerans sp. nov., isolated from a saline lake Tus in Siberia.</title>
        <authorList>
            <person name="Shen Y."/>
            <person name="Chen S.-C."/>
            <person name="Lai M.-C."/>
            <person name="Huang H.-H."/>
            <person name="Chiu H.-H."/>
            <person name="Tang S.-L."/>
            <person name="Rogozin D.Y."/>
            <person name="Degermendzhy A.G."/>
        </authorList>
    </citation>
    <scope>NUCLEOTIDE SEQUENCE [LARGE SCALE GENOMIC DNA]</scope>
    <source>
        <strain evidence="3 4">DSM 21339</strain>
    </source>
</reference>
<dbReference type="KEGG" id="mzi:HWN40_06510"/>
<dbReference type="Pfam" id="PF25213">
    <property type="entry name" value="HVO_A0261_N"/>
    <property type="match status" value="1"/>
</dbReference>
<dbReference type="Proteomes" id="UP000509594">
    <property type="component" value="Chromosome"/>
</dbReference>
<gene>
    <name evidence="3" type="ORF">HWN40_06510</name>
</gene>
<evidence type="ECO:0000313" key="3">
    <source>
        <dbReference type="EMBL" id="QLC49924.1"/>
    </source>
</evidence>
<dbReference type="RefSeq" id="WP_176964980.1">
    <property type="nucleotide sequence ID" value="NZ_CP058215.1"/>
</dbReference>
<feature type="domain" description="HVO-A0261-like N-terminal" evidence="2">
    <location>
        <begin position="8"/>
        <end position="84"/>
    </location>
</feature>
<dbReference type="EMBL" id="CP058215">
    <property type="protein sequence ID" value="QLC49924.1"/>
    <property type="molecule type" value="Genomic_DNA"/>
</dbReference>
<accession>A0A7D5I4R7</accession>
<proteinExistence type="predicted"/>
<name>A0A7D5I4R7_9EURY</name>
<dbReference type="Pfam" id="PF08350">
    <property type="entry name" value="FilR1_middle"/>
    <property type="match status" value="1"/>
</dbReference>
<dbReference type="CDD" id="cd00090">
    <property type="entry name" value="HTH_ARSR"/>
    <property type="match status" value="1"/>
</dbReference>
<evidence type="ECO:0000259" key="2">
    <source>
        <dbReference type="Pfam" id="PF25213"/>
    </source>
</evidence>
<evidence type="ECO:0000259" key="1">
    <source>
        <dbReference type="Pfam" id="PF08350"/>
    </source>
</evidence>
<dbReference type="InterPro" id="IPR036390">
    <property type="entry name" value="WH_DNA-bd_sf"/>
</dbReference>
<sequence>MGKQLLDIIFSSEKRKRVLLLLQDGPKETNTLLRSLDTKRKSLLPQIKVLEDNNLVFHYKDTYELTSIGKVVVDKMSPLVDNIELFESDIDYWGTHRLDFVPAVLLKEMRQVKNCTILQPSLTELFELNRRFMEETYNSSHLCTVTTLFHPQFRDIYLKLVDSGVKISLIISDELFRKTKAEKYSDLKQIMNQKSVDIFVYNKPIKLASFSVNNHSLILRLLATEGQYDNRYLILEGQGAVNWGKEVFDYYLKESMPITEIQQA</sequence>
<evidence type="ECO:0000313" key="4">
    <source>
        <dbReference type="Proteomes" id="UP000509594"/>
    </source>
</evidence>
<dbReference type="InterPro" id="IPR057527">
    <property type="entry name" value="HVO_A0261-like_N"/>
</dbReference>
<organism evidence="3 4">
    <name type="scientific">Methanolobus zinderi</name>
    <dbReference type="NCBI Taxonomy" id="536044"/>
    <lineage>
        <taxon>Archaea</taxon>
        <taxon>Methanobacteriati</taxon>
        <taxon>Methanobacteriota</taxon>
        <taxon>Stenosarchaea group</taxon>
        <taxon>Methanomicrobia</taxon>
        <taxon>Methanosarcinales</taxon>
        <taxon>Methanosarcinaceae</taxon>
        <taxon>Methanolobus</taxon>
    </lineage>
</organism>
<keyword evidence="4" id="KW-1185">Reference proteome</keyword>
<dbReference type="InterPro" id="IPR016490">
    <property type="entry name" value="Tscrpt_reg_HTH_AF0396-typ3"/>
</dbReference>
<dbReference type="InterPro" id="IPR013561">
    <property type="entry name" value="FilR1_middle_dom"/>
</dbReference>
<dbReference type="PIRSF" id="PIRSF006692">
    <property type="entry name" value="TF_HTH_AF0396_prd"/>
    <property type="match status" value="1"/>
</dbReference>
<dbReference type="InterPro" id="IPR036388">
    <property type="entry name" value="WH-like_DNA-bd_sf"/>
</dbReference>